<protein>
    <submittedName>
        <fullName evidence="1">Uncharacterized protein</fullName>
    </submittedName>
</protein>
<keyword evidence="2" id="KW-1185">Reference proteome</keyword>
<reference evidence="1 2" key="1">
    <citation type="submission" date="2021-06" db="EMBL/GenBank/DDBJ databases">
        <authorList>
            <person name="Palmer J.M."/>
        </authorList>
    </citation>
    <scope>NUCLEOTIDE SEQUENCE [LARGE SCALE GENOMIC DNA]</scope>
    <source>
        <strain evidence="1 2">CL_MEX2019</strain>
        <tissue evidence="1">Muscle</tissue>
    </source>
</reference>
<comment type="caution">
    <text evidence="1">The sequence shown here is derived from an EMBL/GenBank/DDBJ whole genome shotgun (WGS) entry which is preliminary data.</text>
</comment>
<dbReference type="Proteomes" id="UP001352852">
    <property type="component" value="Unassembled WGS sequence"/>
</dbReference>
<proteinExistence type="predicted"/>
<accession>A0ABU7F0B2</accession>
<sequence length="114" mass="13371">MYIFLIIRQSNSKIFGLLHLRERDGAVHLFQLRTMGSNLENLPCIPFSHCKVLQSARLEEEDRTLSAKIINETLEFQNQTSFPQPLHLEMQSFNTRINISNQGWQKKLTLYTFC</sequence>
<gene>
    <name evidence="1" type="ORF">CHARACLAT_003898</name>
</gene>
<evidence type="ECO:0000313" key="2">
    <source>
        <dbReference type="Proteomes" id="UP001352852"/>
    </source>
</evidence>
<organism evidence="1 2">
    <name type="scientific">Characodon lateralis</name>
    <dbReference type="NCBI Taxonomy" id="208331"/>
    <lineage>
        <taxon>Eukaryota</taxon>
        <taxon>Metazoa</taxon>
        <taxon>Chordata</taxon>
        <taxon>Craniata</taxon>
        <taxon>Vertebrata</taxon>
        <taxon>Euteleostomi</taxon>
        <taxon>Actinopterygii</taxon>
        <taxon>Neopterygii</taxon>
        <taxon>Teleostei</taxon>
        <taxon>Neoteleostei</taxon>
        <taxon>Acanthomorphata</taxon>
        <taxon>Ovalentaria</taxon>
        <taxon>Atherinomorphae</taxon>
        <taxon>Cyprinodontiformes</taxon>
        <taxon>Goodeidae</taxon>
        <taxon>Characodon</taxon>
    </lineage>
</organism>
<evidence type="ECO:0000313" key="1">
    <source>
        <dbReference type="EMBL" id="MED6292775.1"/>
    </source>
</evidence>
<name>A0ABU7F0B2_9TELE</name>
<dbReference type="EMBL" id="JAHUTJ010073949">
    <property type="protein sequence ID" value="MED6292775.1"/>
    <property type="molecule type" value="Genomic_DNA"/>
</dbReference>